<dbReference type="Gene3D" id="3.30.460.10">
    <property type="entry name" value="Beta Polymerase, domain 2"/>
    <property type="match status" value="1"/>
</dbReference>
<evidence type="ECO:0000313" key="2">
    <source>
        <dbReference type="EMBL" id="MBP2378444.1"/>
    </source>
</evidence>
<keyword evidence="3" id="KW-1185">Reference proteome</keyword>
<dbReference type="InterPro" id="IPR002934">
    <property type="entry name" value="Polymerase_NTP_transf_dom"/>
</dbReference>
<dbReference type="InterPro" id="IPR043519">
    <property type="entry name" value="NT_sf"/>
</dbReference>
<organism evidence="2 3">
    <name type="scientific">Microbacterium phyllosphaerae</name>
    <dbReference type="NCBI Taxonomy" id="124798"/>
    <lineage>
        <taxon>Bacteria</taxon>
        <taxon>Bacillati</taxon>
        <taxon>Actinomycetota</taxon>
        <taxon>Actinomycetes</taxon>
        <taxon>Micrococcales</taxon>
        <taxon>Microbacteriaceae</taxon>
        <taxon>Microbacterium</taxon>
    </lineage>
</organism>
<protein>
    <submittedName>
        <fullName evidence="2">Nucleotidyltransferase</fullName>
    </submittedName>
</protein>
<evidence type="ECO:0000313" key="3">
    <source>
        <dbReference type="Proteomes" id="UP000703720"/>
    </source>
</evidence>
<dbReference type="Pfam" id="PF01909">
    <property type="entry name" value="NTP_transf_2"/>
    <property type="match status" value="1"/>
</dbReference>
<dbReference type="EMBL" id="JAGIOA010000001">
    <property type="protein sequence ID" value="MBP2378444.1"/>
    <property type="molecule type" value="Genomic_DNA"/>
</dbReference>
<proteinExistence type="predicted"/>
<dbReference type="CDD" id="cd05403">
    <property type="entry name" value="NT_KNTase_like"/>
    <property type="match status" value="1"/>
</dbReference>
<gene>
    <name evidence="2" type="ORF">JOF42_001939</name>
</gene>
<comment type="caution">
    <text evidence="2">The sequence shown here is derived from an EMBL/GenBank/DDBJ whole genome shotgun (WGS) entry which is preliminary data.</text>
</comment>
<name>A0ABS4WSH1_9MICO</name>
<reference evidence="2 3" key="1">
    <citation type="submission" date="2021-03" db="EMBL/GenBank/DDBJ databases">
        <title>Sequencing the genomes of 1000 actinobacteria strains.</title>
        <authorList>
            <person name="Klenk H.-P."/>
        </authorList>
    </citation>
    <scope>NUCLEOTIDE SEQUENCE [LARGE SCALE GENOMIC DNA]</scope>
    <source>
        <strain evidence="2 3">DSM 13468</strain>
    </source>
</reference>
<dbReference type="SUPFAM" id="SSF81301">
    <property type="entry name" value="Nucleotidyltransferase"/>
    <property type="match status" value="1"/>
</dbReference>
<sequence>MTKPGAPADGRYAVAVDHLAVAERFVAARYPRADVAIVAGSTARGERTPTSDIDLLLIGGELFEAEDQTSEASTHEFEGEVFEVFAYTPAGFDEWAERGVAQHRPVTVHMLVEGTVIRDDGRMPSLRLHWQRVLDAGPALSEHESAFRRYVITDVLDDLRDARDPLEQHLEASILFERTAELMLLGDGRWIATGKWLPRRLRNLSSERAERLTVPLLDRDYATFAARVEDELVRAGGRVQSGFVR</sequence>
<dbReference type="Proteomes" id="UP000703720">
    <property type="component" value="Unassembled WGS sequence"/>
</dbReference>
<accession>A0ABS4WSH1</accession>
<dbReference type="RefSeq" id="WP_210097674.1">
    <property type="nucleotide sequence ID" value="NZ_BAAAIO010000001.1"/>
</dbReference>
<evidence type="ECO:0000259" key="1">
    <source>
        <dbReference type="Pfam" id="PF01909"/>
    </source>
</evidence>
<feature type="domain" description="Polymerase nucleotidyl transferase" evidence="1">
    <location>
        <begin position="25"/>
        <end position="70"/>
    </location>
</feature>